<dbReference type="EMBL" id="HBIN01019831">
    <property type="protein sequence ID" value="CAE0445093.1"/>
    <property type="molecule type" value="Transcribed_RNA"/>
</dbReference>
<evidence type="ECO:0000256" key="3">
    <source>
        <dbReference type="ARBA" id="ARBA00022692"/>
    </source>
</evidence>
<keyword evidence="4" id="KW-0547">Nucleotide-binding</keyword>
<dbReference type="GO" id="GO:0005524">
    <property type="term" value="F:ATP binding"/>
    <property type="evidence" value="ECO:0007669"/>
    <property type="project" value="UniProtKB-KW"/>
</dbReference>
<protein>
    <recommendedName>
        <fullName evidence="10">ABC transporter domain-containing protein</fullName>
    </recommendedName>
</protein>
<comment type="subcellular location">
    <subcellularLocation>
        <location evidence="1">Membrane</location>
        <topology evidence="1">Multi-pass membrane protein</topology>
    </subcellularLocation>
</comment>
<dbReference type="Pfam" id="PF01061">
    <property type="entry name" value="ABC2_membrane"/>
    <property type="match status" value="1"/>
</dbReference>
<feature type="transmembrane region" description="Helical" evidence="9">
    <location>
        <begin position="368"/>
        <end position="386"/>
    </location>
</feature>
<dbReference type="SUPFAM" id="SSF52540">
    <property type="entry name" value="P-loop containing nucleoside triphosphate hydrolases"/>
    <property type="match status" value="1"/>
</dbReference>
<evidence type="ECO:0000256" key="1">
    <source>
        <dbReference type="ARBA" id="ARBA00004141"/>
    </source>
</evidence>
<dbReference type="InterPro" id="IPR003593">
    <property type="entry name" value="AAA+_ATPase"/>
</dbReference>
<keyword evidence="2" id="KW-0813">Transport</keyword>
<feature type="coiled-coil region" evidence="8">
    <location>
        <begin position="267"/>
        <end position="294"/>
    </location>
</feature>
<keyword evidence="7 9" id="KW-0472">Membrane</keyword>
<evidence type="ECO:0000256" key="7">
    <source>
        <dbReference type="ARBA" id="ARBA00023136"/>
    </source>
</evidence>
<feature type="domain" description="ABC transporter" evidence="10">
    <location>
        <begin position="7"/>
        <end position="252"/>
    </location>
</feature>
<reference evidence="12" key="1">
    <citation type="submission" date="2021-01" db="EMBL/GenBank/DDBJ databases">
        <authorList>
            <person name="Corre E."/>
            <person name="Pelletier E."/>
            <person name="Niang G."/>
            <person name="Scheremetjew M."/>
            <person name="Finn R."/>
            <person name="Kale V."/>
            <person name="Holt S."/>
            <person name="Cochrane G."/>
            <person name="Meng A."/>
            <person name="Brown T."/>
            <person name="Cohen L."/>
        </authorList>
    </citation>
    <scope>NUCLEOTIDE SEQUENCE</scope>
    <source>
        <strain evidence="12">GSBS06</strain>
    </source>
</reference>
<evidence type="ECO:0000256" key="8">
    <source>
        <dbReference type="SAM" id="Coils"/>
    </source>
</evidence>
<gene>
    <name evidence="11" type="ORF">ASTO00021_LOCUS15123</name>
    <name evidence="12" type="ORF">ASTO00021_LOCUS15124</name>
</gene>
<keyword evidence="3 9" id="KW-0812">Transmembrane</keyword>
<dbReference type="InterPro" id="IPR017871">
    <property type="entry name" value="ABC_transporter-like_CS"/>
</dbReference>
<dbReference type="PROSITE" id="PS00211">
    <property type="entry name" value="ABC_TRANSPORTER_1"/>
    <property type="match status" value="1"/>
</dbReference>
<feature type="transmembrane region" description="Helical" evidence="9">
    <location>
        <begin position="500"/>
        <end position="520"/>
    </location>
</feature>
<sequence length="612" mass="68552">MGLYFEVSVNTRAKKSVEEKIIVNNVKGKVAKGEMMVVLGASGSGKSTLLQCIARRGPVVRDRKHFDVQADVRWEGHKVVDKVFHKNCGFVTQDEYFFAMLSVRETLTIAARLRLEHTCPDIEERVDRLLRKLDLVECVGTNVGDERIKGISGGERKRLNIACELISTPNVLLLDEPTSGLDSASASKVITILKNLATDSEVAIVSVLHQPRWKLVTEFNTVMVLHQGQTLYTGGALDIEEYFREVDVFFPPGENIMDIVFDTINGENVQKGRIKQLLEKARRLENELIEIRTSGGESITIDMSGANSTFAPPNTGETDKLKGVSLRSGLVGEAKMKTMNPWLYTFRTLLRRYLVEKFKDPLVVQSQLTFAITFGILVGVVFYDLGIDPESIQSRIGCIAFGIMLQSFIAFDIILLFPKERAIYLRESGQSLYTPSAFFLARTLAEFPSHFLNAAVFAIMVYLMVGLHNFWMFFLLIQLATHCGTSLLLAISALSKSLDIANVLASLALVVFFLFDGFYVKVSTLPLALQWFSEVSFLGVAIRGIWKNELAGLSQIDTKYCGAQCPFFDSITAQRFYEVEDVHVGSICWQLLGYILAYRMIAFLSVKYLHKK</sequence>
<evidence type="ECO:0000256" key="4">
    <source>
        <dbReference type="ARBA" id="ARBA00022741"/>
    </source>
</evidence>
<dbReference type="PANTHER" id="PTHR48041:SF139">
    <property type="entry name" value="PROTEIN SCARLET"/>
    <property type="match status" value="1"/>
</dbReference>
<feature type="transmembrane region" description="Helical" evidence="9">
    <location>
        <begin position="398"/>
        <end position="417"/>
    </location>
</feature>
<keyword evidence="5" id="KW-0067">ATP-binding</keyword>
<dbReference type="GO" id="GO:0016020">
    <property type="term" value="C:membrane"/>
    <property type="evidence" value="ECO:0007669"/>
    <property type="project" value="UniProtKB-SubCell"/>
</dbReference>
<dbReference type="Gene3D" id="3.40.50.300">
    <property type="entry name" value="P-loop containing nucleotide triphosphate hydrolases"/>
    <property type="match status" value="1"/>
</dbReference>
<dbReference type="GO" id="GO:0016887">
    <property type="term" value="F:ATP hydrolysis activity"/>
    <property type="evidence" value="ECO:0007669"/>
    <property type="project" value="InterPro"/>
</dbReference>
<dbReference type="InterPro" id="IPR013525">
    <property type="entry name" value="ABC2_TM"/>
</dbReference>
<dbReference type="InterPro" id="IPR027417">
    <property type="entry name" value="P-loop_NTPase"/>
</dbReference>
<accession>A0A6S8FBS5</accession>
<organism evidence="12">
    <name type="scientific">Aplanochytrium stocchinoi</name>
    <dbReference type="NCBI Taxonomy" id="215587"/>
    <lineage>
        <taxon>Eukaryota</taxon>
        <taxon>Sar</taxon>
        <taxon>Stramenopiles</taxon>
        <taxon>Bigyra</taxon>
        <taxon>Labyrinthulomycetes</taxon>
        <taxon>Thraustochytrida</taxon>
        <taxon>Thraustochytriidae</taxon>
        <taxon>Aplanochytrium</taxon>
    </lineage>
</organism>
<dbReference type="AlphaFoldDB" id="A0A6S8FBS5"/>
<dbReference type="InterPro" id="IPR003439">
    <property type="entry name" value="ABC_transporter-like_ATP-bd"/>
</dbReference>
<dbReference type="InterPro" id="IPR050352">
    <property type="entry name" value="ABCG_transporters"/>
</dbReference>
<evidence type="ECO:0000313" key="12">
    <source>
        <dbReference type="EMBL" id="CAE0445093.1"/>
    </source>
</evidence>
<dbReference type="PROSITE" id="PS50893">
    <property type="entry name" value="ABC_TRANSPORTER_2"/>
    <property type="match status" value="1"/>
</dbReference>
<evidence type="ECO:0000256" key="2">
    <source>
        <dbReference type="ARBA" id="ARBA00022448"/>
    </source>
</evidence>
<dbReference type="EMBL" id="HBIN01019830">
    <property type="protein sequence ID" value="CAE0445092.1"/>
    <property type="molecule type" value="Transcribed_RNA"/>
</dbReference>
<evidence type="ECO:0000313" key="11">
    <source>
        <dbReference type="EMBL" id="CAE0445092.1"/>
    </source>
</evidence>
<dbReference type="PANTHER" id="PTHR48041">
    <property type="entry name" value="ABC TRANSPORTER G FAMILY MEMBER 28"/>
    <property type="match status" value="1"/>
</dbReference>
<evidence type="ECO:0000256" key="5">
    <source>
        <dbReference type="ARBA" id="ARBA00022840"/>
    </source>
</evidence>
<keyword evidence="8" id="KW-0175">Coiled coil</keyword>
<proteinExistence type="predicted"/>
<evidence type="ECO:0000256" key="6">
    <source>
        <dbReference type="ARBA" id="ARBA00022989"/>
    </source>
</evidence>
<name>A0A6S8FBS5_9STRA</name>
<dbReference type="Pfam" id="PF00005">
    <property type="entry name" value="ABC_tran"/>
    <property type="match status" value="1"/>
</dbReference>
<feature type="transmembrane region" description="Helical" evidence="9">
    <location>
        <begin position="591"/>
        <end position="609"/>
    </location>
</feature>
<keyword evidence="6 9" id="KW-1133">Transmembrane helix</keyword>
<dbReference type="SMART" id="SM00382">
    <property type="entry name" value="AAA"/>
    <property type="match status" value="1"/>
</dbReference>
<dbReference type="GO" id="GO:0140359">
    <property type="term" value="F:ABC-type transporter activity"/>
    <property type="evidence" value="ECO:0007669"/>
    <property type="project" value="InterPro"/>
</dbReference>
<evidence type="ECO:0000256" key="9">
    <source>
        <dbReference type="SAM" id="Phobius"/>
    </source>
</evidence>
<evidence type="ECO:0000259" key="10">
    <source>
        <dbReference type="PROSITE" id="PS50893"/>
    </source>
</evidence>